<sequence>MRTEKEKMLAEELYIANDEELKRDSKRGRKLLRQINQTTEDETKQRLTLLKELFKQTGESIYVEPPFYCDYGSNITIGENFYANTHCIILDVANVRIGSNVQFGPRVGLYTAGHPIDAAVRNSGLEFGKEIEIGDNVWIGANTTVNPGVKIGNNTVIGSGSVVTKDIPSDVIAVGNPCHVLREINEEDKVYWEKLQAAYEEEKTQA</sequence>
<evidence type="ECO:0000256" key="2">
    <source>
        <dbReference type="ARBA" id="ARBA00022679"/>
    </source>
</evidence>
<evidence type="ECO:0000256" key="3">
    <source>
        <dbReference type="ARBA" id="ARBA00022737"/>
    </source>
</evidence>
<dbReference type="Pfam" id="PF00132">
    <property type="entry name" value="Hexapep"/>
    <property type="match status" value="1"/>
</dbReference>
<evidence type="ECO:0000313" key="8">
    <source>
        <dbReference type="Proteomes" id="UP000198668"/>
    </source>
</evidence>
<evidence type="ECO:0000259" key="6">
    <source>
        <dbReference type="SMART" id="SM01266"/>
    </source>
</evidence>
<evidence type="ECO:0000256" key="5">
    <source>
        <dbReference type="RuleBase" id="RU367021"/>
    </source>
</evidence>
<dbReference type="InterPro" id="IPR011004">
    <property type="entry name" value="Trimer_LpxA-like_sf"/>
</dbReference>
<comment type="similarity">
    <text evidence="1 5">Belongs to the transferase hexapeptide repeat family.</text>
</comment>
<dbReference type="RefSeq" id="WP_092093266.1">
    <property type="nucleotide sequence ID" value="NZ_FOQE01000034.1"/>
</dbReference>
<proteinExistence type="inferred from homology"/>
<dbReference type="CDD" id="cd03357">
    <property type="entry name" value="LbH_MAT_GAT"/>
    <property type="match status" value="1"/>
</dbReference>
<dbReference type="InterPro" id="IPR024688">
    <property type="entry name" value="Mac_dom"/>
</dbReference>
<dbReference type="Pfam" id="PF12464">
    <property type="entry name" value="Mac"/>
    <property type="match status" value="1"/>
</dbReference>
<dbReference type="SUPFAM" id="SSF51161">
    <property type="entry name" value="Trimeric LpxA-like enzymes"/>
    <property type="match status" value="1"/>
</dbReference>
<dbReference type="GO" id="GO:0008870">
    <property type="term" value="F:galactoside O-acetyltransferase activity"/>
    <property type="evidence" value="ECO:0007669"/>
    <property type="project" value="TreeGrafter"/>
</dbReference>
<gene>
    <name evidence="7" type="ORF">SAMN04489868_13416</name>
</gene>
<accession>A0A1I3DCW8</accession>
<dbReference type="OrthoDB" id="9812571at2"/>
<evidence type="ECO:0000256" key="1">
    <source>
        <dbReference type="ARBA" id="ARBA00007274"/>
    </source>
</evidence>
<evidence type="ECO:0000313" key="7">
    <source>
        <dbReference type="EMBL" id="SFH84553.1"/>
    </source>
</evidence>
<name>A0A1I3DCW8_9LACT</name>
<reference evidence="7 8" key="1">
    <citation type="submission" date="2016-10" db="EMBL/GenBank/DDBJ databases">
        <authorList>
            <person name="de Groot N.N."/>
        </authorList>
    </citation>
    <scope>NUCLEOTIDE SEQUENCE [LARGE SCALE GENOMIC DNA]</scope>
    <source>
        <strain evidence="7 8">DSM 27630</strain>
    </source>
</reference>
<dbReference type="AlphaFoldDB" id="A0A1I3DCW8"/>
<dbReference type="InterPro" id="IPR018357">
    <property type="entry name" value="Hexapep_transf_CS"/>
</dbReference>
<dbReference type="Gene3D" id="2.160.10.10">
    <property type="entry name" value="Hexapeptide repeat proteins"/>
    <property type="match status" value="1"/>
</dbReference>
<dbReference type="InterPro" id="IPR039369">
    <property type="entry name" value="LacA-like"/>
</dbReference>
<dbReference type="FunFam" id="2.160.10.10:FF:000008">
    <property type="entry name" value="Maltose O-acetyltransferase"/>
    <property type="match status" value="1"/>
</dbReference>
<feature type="domain" description="Maltose/galactoside acetyltransferase" evidence="6">
    <location>
        <begin position="5"/>
        <end position="59"/>
    </location>
</feature>
<dbReference type="EMBL" id="FOQE01000034">
    <property type="protein sequence ID" value="SFH84553.1"/>
    <property type="molecule type" value="Genomic_DNA"/>
</dbReference>
<dbReference type="SMART" id="SM01266">
    <property type="entry name" value="Mac"/>
    <property type="match status" value="1"/>
</dbReference>
<keyword evidence="2 5" id="KW-0808">Transferase</keyword>
<dbReference type="PANTHER" id="PTHR43017:SF1">
    <property type="entry name" value="ACETYLTRANSFERASE YJL218W-RELATED"/>
    <property type="match status" value="1"/>
</dbReference>
<keyword evidence="4 5" id="KW-0012">Acyltransferase</keyword>
<evidence type="ECO:0000256" key="4">
    <source>
        <dbReference type="ARBA" id="ARBA00023315"/>
    </source>
</evidence>
<keyword evidence="8" id="KW-1185">Reference proteome</keyword>
<dbReference type="PROSITE" id="PS00101">
    <property type="entry name" value="HEXAPEP_TRANSFERASES"/>
    <property type="match status" value="1"/>
</dbReference>
<protein>
    <recommendedName>
        <fullName evidence="5">Acetyltransferase</fullName>
        <ecNumber evidence="5">2.3.1.-</ecNumber>
    </recommendedName>
</protein>
<dbReference type="EC" id="2.3.1.-" evidence="5"/>
<keyword evidence="3" id="KW-0677">Repeat</keyword>
<dbReference type="InterPro" id="IPR001451">
    <property type="entry name" value="Hexapep"/>
</dbReference>
<organism evidence="7 8">
    <name type="scientific">Pisciglobus halotolerans</name>
    <dbReference type="NCBI Taxonomy" id="745365"/>
    <lineage>
        <taxon>Bacteria</taxon>
        <taxon>Bacillati</taxon>
        <taxon>Bacillota</taxon>
        <taxon>Bacilli</taxon>
        <taxon>Lactobacillales</taxon>
        <taxon>Carnobacteriaceae</taxon>
    </lineage>
</organism>
<dbReference type="PANTHER" id="PTHR43017">
    <property type="entry name" value="GALACTOSIDE O-ACETYLTRANSFERASE"/>
    <property type="match status" value="1"/>
</dbReference>
<dbReference type="Proteomes" id="UP000198668">
    <property type="component" value="Unassembled WGS sequence"/>
</dbReference>